<dbReference type="RefSeq" id="XP_040799244.1">
    <property type="nucleotide sequence ID" value="XM_040939473.1"/>
</dbReference>
<dbReference type="EMBL" id="KZ824660">
    <property type="protein sequence ID" value="RAK75234.1"/>
    <property type="molecule type" value="Genomic_DNA"/>
</dbReference>
<sequence length="144" mass="16378">MQLPASFMASFFALPIMQFSKAESSDTLDLSYVVKWLMAFTVPVALFFISIAFYINDILNFLSRISGHERRVARFSAEAWKQQIGQGIIAPEPDNRQLRDGSETGNEGNEDVVSQHSQDEPKAQSATRRRKLFRFQNRNMDSPA</sequence>
<keyword evidence="2" id="KW-0812">Transmembrane</keyword>
<accession>A0A8G1RL26</accession>
<feature type="transmembrane region" description="Helical" evidence="2">
    <location>
        <begin position="32"/>
        <end position="55"/>
    </location>
</feature>
<evidence type="ECO:0000313" key="4">
    <source>
        <dbReference type="Proteomes" id="UP000249789"/>
    </source>
</evidence>
<evidence type="ECO:0000256" key="2">
    <source>
        <dbReference type="SAM" id="Phobius"/>
    </source>
</evidence>
<dbReference type="VEuPathDB" id="FungiDB:BO72DRAFT_181851"/>
<reference evidence="3 4" key="1">
    <citation type="submission" date="2018-02" db="EMBL/GenBank/DDBJ databases">
        <title>The genomes of Aspergillus section Nigri reveals drivers in fungal speciation.</title>
        <authorList>
            <consortium name="DOE Joint Genome Institute"/>
            <person name="Vesth T.C."/>
            <person name="Nybo J."/>
            <person name="Theobald S."/>
            <person name="Brandl J."/>
            <person name="Frisvad J.C."/>
            <person name="Nielsen K.F."/>
            <person name="Lyhne E.K."/>
            <person name="Kogle M.E."/>
            <person name="Kuo A."/>
            <person name="Riley R."/>
            <person name="Clum A."/>
            <person name="Nolan M."/>
            <person name="Lipzen A."/>
            <person name="Salamov A."/>
            <person name="Henrissat B."/>
            <person name="Wiebenga A."/>
            <person name="De vries R.P."/>
            <person name="Grigoriev I.V."/>
            <person name="Mortensen U.H."/>
            <person name="Andersen M.R."/>
            <person name="Baker S.E."/>
        </authorList>
    </citation>
    <scope>NUCLEOTIDE SEQUENCE [LARGE SCALE GENOMIC DNA]</scope>
    <source>
        <strain evidence="3 4">CBS 313.89</strain>
    </source>
</reference>
<keyword evidence="2" id="KW-1133">Transmembrane helix</keyword>
<dbReference type="GeneID" id="63856806"/>
<feature type="region of interest" description="Disordered" evidence="1">
    <location>
        <begin position="86"/>
        <end position="144"/>
    </location>
</feature>
<dbReference type="OrthoDB" id="4511109at2759"/>
<feature type="compositionally biased region" description="Basic and acidic residues" evidence="1">
    <location>
        <begin position="93"/>
        <end position="102"/>
    </location>
</feature>
<keyword evidence="4" id="KW-1185">Reference proteome</keyword>
<proteinExistence type="predicted"/>
<organism evidence="3 4">
    <name type="scientific">Aspergillus fijiensis CBS 313.89</name>
    <dbReference type="NCBI Taxonomy" id="1448319"/>
    <lineage>
        <taxon>Eukaryota</taxon>
        <taxon>Fungi</taxon>
        <taxon>Dikarya</taxon>
        <taxon>Ascomycota</taxon>
        <taxon>Pezizomycotina</taxon>
        <taxon>Eurotiomycetes</taxon>
        <taxon>Eurotiomycetidae</taxon>
        <taxon>Eurotiales</taxon>
        <taxon>Aspergillaceae</taxon>
        <taxon>Aspergillus</taxon>
    </lineage>
</organism>
<keyword evidence="2" id="KW-0472">Membrane</keyword>
<evidence type="ECO:0000256" key="1">
    <source>
        <dbReference type="SAM" id="MobiDB-lite"/>
    </source>
</evidence>
<evidence type="ECO:0000313" key="3">
    <source>
        <dbReference type="EMBL" id="RAK75234.1"/>
    </source>
</evidence>
<feature type="compositionally biased region" description="Polar residues" evidence="1">
    <location>
        <begin position="103"/>
        <end position="116"/>
    </location>
</feature>
<name>A0A8G1RL26_9EURO</name>
<protein>
    <submittedName>
        <fullName evidence="3">Uncharacterized protein</fullName>
    </submittedName>
</protein>
<gene>
    <name evidence="3" type="ORF">BO72DRAFT_181851</name>
</gene>
<dbReference type="Proteomes" id="UP000249789">
    <property type="component" value="Unassembled WGS sequence"/>
</dbReference>
<dbReference type="AlphaFoldDB" id="A0A8G1RL26"/>